<evidence type="ECO:0000256" key="2">
    <source>
        <dbReference type="ARBA" id="ARBA00023052"/>
    </source>
</evidence>
<accession>A0ABV2N134</accession>
<reference evidence="7 8" key="1">
    <citation type="submission" date="2024-06" db="EMBL/GenBank/DDBJ databases">
        <title>Genomic Encyclopedia of Type Strains, Phase IV (KMG-IV): sequencing the most valuable type-strain genomes for metagenomic binning, comparative biology and taxonomic classification.</title>
        <authorList>
            <person name="Goeker M."/>
        </authorList>
    </citation>
    <scope>NUCLEOTIDE SEQUENCE [LARGE SCALE GENOMIC DNA]</scope>
    <source>
        <strain evidence="7 8">DSM 27865</strain>
    </source>
</reference>
<evidence type="ECO:0000256" key="3">
    <source>
        <dbReference type="RuleBase" id="RU362132"/>
    </source>
</evidence>
<dbReference type="InterPro" id="IPR029035">
    <property type="entry name" value="DHS-like_NAD/FAD-binding_dom"/>
</dbReference>
<dbReference type="CDD" id="cd07035">
    <property type="entry name" value="TPP_PYR_POX_like"/>
    <property type="match status" value="1"/>
</dbReference>
<gene>
    <name evidence="7" type="ORF">ABID37_002991</name>
</gene>
<comment type="similarity">
    <text evidence="1 3">Belongs to the TPP enzyme family.</text>
</comment>
<evidence type="ECO:0000313" key="7">
    <source>
        <dbReference type="EMBL" id="MET3792768.1"/>
    </source>
</evidence>
<name>A0ABV2N134_9HYPH</name>
<proteinExistence type="inferred from homology"/>
<dbReference type="NCBIfam" id="NF006052">
    <property type="entry name" value="PRK08199.1"/>
    <property type="match status" value="1"/>
</dbReference>
<dbReference type="InterPro" id="IPR012001">
    <property type="entry name" value="Thiamin_PyroP_enz_TPP-bd_dom"/>
</dbReference>
<keyword evidence="2 3" id="KW-0786">Thiamine pyrophosphate</keyword>
<dbReference type="Proteomes" id="UP001549076">
    <property type="component" value="Unassembled WGS sequence"/>
</dbReference>
<protein>
    <submittedName>
        <fullName evidence="7">Acetolactate synthase-1/2/3 large subunit</fullName>
        <ecNumber evidence="7">2.2.1.6</ecNumber>
    </submittedName>
</protein>
<dbReference type="SUPFAM" id="SSF52518">
    <property type="entry name" value="Thiamin diphosphate-binding fold (THDP-binding)"/>
    <property type="match status" value="2"/>
</dbReference>
<feature type="domain" description="Thiamine pyrophosphate enzyme TPP-binding" evidence="5">
    <location>
        <begin position="393"/>
        <end position="538"/>
    </location>
</feature>
<dbReference type="PROSITE" id="PS00187">
    <property type="entry name" value="TPP_ENZYMES"/>
    <property type="match status" value="1"/>
</dbReference>
<dbReference type="Pfam" id="PF02775">
    <property type="entry name" value="TPP_enzyme_C"/>
    <property type="match status" value="1"/>
</dbReference>
<feature type="domain" description="Thiamine pyrophosphate enzyme central" evidence="4">
    <location>
        <begin position="192"/>
        <end position="336"/>
    </location>
</feature>
<dbReference type="Gene3D" id="3.40.50.1220">
    <property type="entry name" value="TPP-binding domain"/>
    <property type="match status" value="1"/>
</dbReference>
<dbReference type="Pfam" id="PF02776">
    <property type="entry name" value="TPP_enzyme_N"/>
    <property type="match status" value="1"/>
</dbReference>
<keyword evidence="8" id="KW-1185">Reference proteome</keyword>
<dbReference type="CDD" id="cd00568">
    <property type="entry name" value="TPP_enzymes"/>
    <property type="match status" value="1"/>
</dbReference>
<dbReference type="GO" id="GO:0003984">
    <property type="term" value="F:acetolactate synthase activity"/>
    <property type="evidence" value="ECO:0007669"/>
    <property type="project" value="UniProtKB-EC"/>
</dbReference>
<evidence type="ECO:0000259" key="4">
    <source>
        <dbReference type="Pfam" id="PF00205"/>
    </source>
</evidence>
<dbReference type="PANTHER" id="PTHR18968:SF120">
    <property type="entry name" value="ACETOLACTATE SYNTHASE LARGE SUBUNIT"/>
    <property type="match status" value="1"/>
</dbReference>
<dbReference type="SUPFAM" id="SSF52467">
    <property type="entry name" value="DHS-like NAD/FAD-binding domain"/>
    <property type="match status" value="1"/>
</dbReference>
<dbReference type="PANTHER" id="PTHR18968">
    <property type="entry name" value="THIAMINE PYROPHOSPHATE ENZYMES"/>
    <property type="match status" value="1"/>
</dbReference>
<dbReference type="InterPro" id="IPR029061">
    <property type="entry name" value="THDP-binding"/>
</dbReference>
<dbReference type="Gene3D" id="3.40.50.970">
    <property type="match status" value="2"/>
</dbReference>
<feature type="domain" description="Thiamine pyrophosphate enzyme N-terminal TPP-binding" evidence="6">
    <location>
        <begin position="5"/>
        <end position="115"/>
    </location>
</feature>
<evidence type="ECO:0000313" key="8">
    <source>
        <dbReference type="Proteomes" id="UP001549076"/>
    </source>
</evidence>
<dbReference type="EMBL" id="JBEPML010000010">
    <property type="protein sequence ID" value="MET3792768.1"/>
    <property type="molecule type" value="Genomic_DNA"/>
</dbReference>
<dbReference type="InterPro" id="IPR045229">
    <property type="entry name" value="TPP_enz"/>
</dbReference>
<dbReference type="InterPro" id="IPR011766">
    <property type="entry name" value="TPP_enzyme_TPP-bd"/>
</dbReference>
<dbReference type="Pfam" id="PF00205">
    <property type="entry name" value="TPP_enzyme_M"/>
    <property type="match status" value="1"/>
</dbReference>
<comment type="caution">
    <text evidence="7">The sequence shown here is derived from an EMBL/GenBank/DDBJ whole genome shotgun (WGS) entry which is preliminary data.</text>
</comment>
<sequence>MVKRKGSEILADELALNGAELIYHVPGESFLSALDALSLRHPSIRLISCRHENGSAQMAEAYGKLTGRPGLAFVTRSPGATNAVNAVHTAYQDSSPMILIVGQVKRELMEREAFMSYDFRTMFAPMTKWVAQIDDPARIPEFIQRAYHTAMTGRMGPVVLVVPEDVFEEECEVQPGKPYERAVAGSPDAASVERVFDLLSQAKKPLLVVGGSGWSEAAREDIQTFARVNNVPVVTTFRRRDIIDHDLECYVGEIGIGSNPALLAHIKDSDLVIMCNDALSDVNTIGAGYMEGFTLFAIPVPRQKLVHVTSSFEELNRVFQADIALLADNDAFARALATHAPVDSTSRAQWTRDLRQTFQAETAPGACPGAIDLPAVMKWLRQRLPQDAIVTNGVGAYATWSQRYFSHHKLHTQLGPISGTMGYSLPAAISAKLLYPQRPVVCFVGDGCYQMSGEELATAVQYGANIVVVLFNNNMYGTIRIHEENRLDGRVNGTQLVNPDFHMLATAYGAHAERVATTAEFAPAFDRALAAGRPAFIELTIDQDAVHTRYSMTQLRNRNRNRNK</sequence>
<evidence type="ECO:0000256" key="1">
    <source>
        <dbReference type="ARBA" id="ARBA00007812"/>
    </source>
</evidence>
<dbReference type="InterPro" id="IPR000399">
    <property type="entry name" value="TPP-bd_CS"/>
</dbReference>
<organism evidence="7 8">
    <name type="scientific">Aquamicrobium terrae</name>
    <dbReference type="NCBI Taxonomy" id="1324945"/>
    <lineage>
        <taxon>Bacteria</taxon>
        <taxon>Pseudomonadati</taxon>
        <taxon>Pseudomonadota</taxon>
        <taxon>Alphaproteobacteria</taxon>
        <taxon>Hyphomicrobiales</taxon>
        <taxon>Phyllobacteriaceae</taxon>
        <taxon>Aquamicrobium</taxon>
    </lineage>
</organism>
<dbReference type="RefSeq" id="WP_354196079.1">
    <property type="nucleotide sequence ID" value="NZ_JBEPML010000010.1"/>
</dbReference>
<dbReference type="EC" id="2.2.1.6" evidence="7"/>
<dbReference type="InterPro" id="IPR012000">
    <property type="entry name" value="Thiamin_PyroP_enz_cen_dom"/>
</dbReference>
<evidence type="ECO:0000259" key="6">
    <source>
        <dbReference type="Pfam" id="PF02776"/>
    </source>
</evidence>
<keyword evidence="7" id="KW-0808">Transferase</keyword>
<evidence type="ECO:0000259" key="5">
    <source>
        <dbReference type="Pfam" id="PF02775"/>
    </source>
</evidence>